<dbReference type="AlphaFoldDB" id="A0A850Q1H3"/>
<dbReference type="InterPro" id="IPR050176">
    <property type="entry name" value="LTTR"/>
</dbReference>
<dbReference type="PRINTS" id="PR00039">
    <property type="entry name" value="HTHLYSR"/>
</dbReference>
<dbReference type="RefSeq" id="WP_177156283.1">
    <property type="nucleotide sequence ID" value="NZ_JABCJE010000001.1"/>
</dbReference>
<evidence type="ECO:0000256" key="2">
    <source>
        <dbReference type="ARBA" id="ARBA00023015"/>
    </source>
</evidence>
<dbReference type="PANTHER" id="PTHR30579:SF2">
    <property type="entry name" value="HTH-TYPE TRANSCRIPTIONAL REGULATOR ARGP"/>
    <property type="match status" value="1"/>
</dbReference>
<dbReference type="InterPro" id="IPR005119">
    <property type="entry name" value="LysR_subst-bd"/>
</dbReference>
<dbReference type="SUPFAM" id="SSF53850">
    <property type="entry name" value="Periplasmic binding protein-like II"/>
    <property type="match status" value="1"/>
</dbReference>
<name>A0A850Q1H3_9RHOB</name>
<comment type="similarity">
    <text evidence="1">Belongs to the LysR transcriptional regulatory family.</text>
</comment>
<dbReference type="Pfam" id="PF00126">
    <property type="entry name" value="HTH_1"/>
    <property type="match status" value="1"/>
</dbReference>
<feature type="domain" description="HTH lysR-type" evidence="5">
    <location>
        <begin position="2"/>
        <end position="58"/>
    </location>
</feature>
<protein>
    <submittedName>
        <fullName evidence="6">LysR family transcriptional regulator ArgP</fullName>
    </submittedName>
</protein>
<dbReference type="InterPro" id="IPR036388">
    <property type="entry name" value="WH-like_DNA-bd_sf"/>
</dbReference>
<keyword evidence="4" id="KW-0804">Transcription</keyword>
<dbReference type="GO" id="GO:0003677">
    <property type="term" value="F:DNA binding"/>
    <property type="evidence" value="ECO:0007669"/>
    <property type="project" value="UniProtKB-KW"/>
</dbReference>
<dbReference type="Gene3D" id="3.40.190.290">
    <property type="match status" value="1"/>
</dbReference>
<organism evidence="6 7">
    <name type="scientific">Donghicola mangrovi</name>
    <dbReference type="NCBI Taxonomy" id="2729614"/>
    <lineage>
        <taxon>Bacteria</taxon>
        <taxon>Pseudomonadati</taxon>
        <taxon>Pseudomonadota</taxon>
        <taxon>Alphaproteobacteria</taxon>
        <taxon>Rhodobacterales</taxon>
        <taxon>Roseobacteraceae</taxon>
        <taxon>Donghicola</taxon>
    </lineage>
</organism>
<accession>A0A850Q1H3</accession>
<comment type="caution">
    <text evidence="6">The sequence shown here is derived from an EMBL/GenBank/DDBJ whole genome shotgun (WGS) entry which is preliminary data.</text>
</comment>
<evidence type="ECO:0000259" key="5">
    <source>
        <dbReference type="PROSITE" id="PS50931"/>
    </source>
</evidence>
<gene>
    <name evidence="6" type="ORF">HJ536_00140</name>
</gene>
<dbReference type="InterPro" id="IPR000847">
    <property type="entry name" value="LysR_HTH_N"/>
</dbReference>
<dbReference type="Proteomes" id="UP000592216">
    <property type="component" value="Unassembled WGS sequence"/>
</dbReference>
<dbReference type="NCBIfam" id="NF002964">
    <property type="entry name" value="PRK03635.1"/>
    <property type="match status" value="1"/>
</dbReference>
<evidence type="ECO:0000256" key="1">
    <source>
        <dbReference type="ARBA" id="ARBA00009437"/>
    </source>
</evidence>
<reference evidence="6 7" key="1">
    <citation type="submission" date="2020-04" db="EMBL/GenBank/DDBJ databases">
        <title>Donghicola sp., a member of the Rhodobacteraceae family isolated from mangrove forest in Thailand.</title>
        <authorList>
            <person name="Charoenyingcharoen P."/>
            <person name="Yukphan P."/>
        </authorList>
    </citation>
    <scope>NUCLEOTIDE SEQUENCE [LARGE SCALE GENOMIC DNA]</scope>
    <source>
        <strain evidence="6 7">B5-SW-15</strain>
    </source>
</reference>
<dbReference type="PROSITE" id="PS50931">
    <property type="entry name" value="HTH_LYSR"/>
    <property type="match status" value="1"/>
</dbReference>
<sequence length="289" mass="31545">MFDPQQLAALAAVHRRGAFHLAASDLGVTQSAVSQRIKALEDQVGAVLLLRGSPCQATEAGMRLVRHFDTVALLENEVRREFAQAPASSTLRIAVNADSLATWFLPALVGDGFLFDITIDDEDASQEWLLRGEVAGVVTAHKRPLQGCETVALGSLRYLPTASLAYLARWMPDGATAQALTRAPALRFSDKDRLQDRWAEAHLGQPVTLPTHRLGSTQGFVEACRLGIGWALNPEVLVQDDLARGDLVLLADRPFDVPLYWQFNRLTAQAIAPLTRAIRNAARVLVQPD</sequence>
<evidence type="ECO:0000313" key="7">
    <source>
        <dbReference type="Proteomes" id="UP000592216"/>
    </source>
</evidence>
<dbReference type="InterPro" id="IPR017685">
    <property type="entry name" value="ArgP"/>
</dbReference>
<proteinExistence type="inferred from homology"/>
<dbReference type="InterPro" id="IPR036390">
    <property type="entry name" value="WH_DNA-bd_sf"/>
</dbReference>
<dbReference type="PANTHER" id="PTHR30579">
    <property type="entry name" value="TRANSCRIPTIONAL REGULATOR"/>
    <property type="match status" value="1"/>
</dbReference>
<dbReference type="Gene3D" id="1.10.10.10">
    <property type="entry name" value="Winged helix-like DNA-binding domain superfamily/Winged helix DNA-binding domain"/>
    <property type="match status" value="1"/>
</dbReference>
<evidence type="ECO:0000256" key="4">
    <source>
        <dbReference type="ARBA" id="ARBA00023163"/>
    </source>
</evidence>
<dbReference type="Pfam" id="PF03466">
    <property type="entry name" value="LysR_substrate"/>
    <property type="match status" value="1"/>
</dbReference>
<dbReference type="NCBIfam" id="TIGR03298">
    <property type="entry name" value="argP"/>
    <property type="match status" value="1"/>
</dbReference>
<dbReference type="NCBIfam" id="NF009888">
    <property type="entry name" value="PRK13348.1"/>
    <property type="match status" value="1"/>
</dbReference>
<dbReference type="SUPFAM" id="SSF46785">
    <property type="entry name" value="Winged helix' DNA-binding domain"/>
    <property type="match status" value="1"/>
</dbReference>
<keyword evidence="3" id="KW-0238">DNA-binding</keyword>
<dbReference type="EMBL" id="JABCJE010000001">
    <property type="protein sequence ID" value="NVO21752.1"/>
    <property type="molecule type" value="Genomic_DNA"/>
</dbReference>
<keyword evidence="2" id="KW-0805">Transcription regulation</keyword>
<evidence type="ECO:0000256" key="3">
    <source>
        <dbReference type="ARBA" id="ARBA00023125"/>
    </source>
</evidence>
<dbReference type="GO" id="GO:0003700">
    <property type="term" value="F:DNA-binding transcription factor activity"/>
    <property type="evidence" value="ECO:0007669"/>
    <property type="project" value="InterPro"/>
</dbReference>
<evidence type="ECO:0000313" key="6">
    <source>
        <dbReference type="EMBL" id="NVO21752.1"/>
    </source>
</evidence>